<evidence type="ECO:0000313" key="2">
    <source>
        <dbReference type="Proteomes" id="UP000799428"/>
    </source>
</evidence>
<gene>
    <name evidence="1" type="ORF">K504DRAFT_466550</name>
</gene>
<dbReference type="EMBL" id="MU005769">
    <property type="protein sequence ID" value="KAF2710123.1"/>
    <property type="molecule type" value="Genomic_DNA"/>
</dbReference>
<protein>
    <submittedName>
        <fullName evidence="1">Uncharacterized protein</fullName>
    </submittedName>
</protein>
<accession>A0A6G1KBV7</accession>
<dbReference type="AlphaFoldDB" id="A0A6G1KBV7"/>
<sequence length="80" mass="9053">MWKLQSTSKDLIRMQAFTRSAGLSALRYAFRVSMSVLQIKHHHHYHHTAPHAVLVINRAGRKCPSCPPMPPPPWSEDAAP</sequence>
<dbReference type="Proteomes" id="UP000799428">
    <property type="component" value="Unassembled WGS sequence"/>
</dbReference>
<proteinExistence type="predicted"/>
<reference evidence="1" key="1">
    <citation type="journal article" date="2020" name="Stud. Mycol.">
        <title>101 Dothideomycetes genomes: a test case for predicting lifestyles and emergence of pathogens.</title>
        <authorList>
            <person name="Haridas S."/>
            <person name="Albert R."/>
            <person name="Binder M."/>
            <person name="Bloem J."/>
            <person name="Labutti K."/>
            <person name="Salamov A."/>
            <person name="Andreopoulos B."/>
            <person name="Baker S."/>
            <person name="Barry K."/>
            <person name="Bills G."/>
            <person name="Bluhm B."/>
            <person name="Cannon C."/>
            <person name="Castanera R."/>
            <person name="Culley D."/>
            <person name="Daum C."/>
            <person name="Ezra D."/>
            <person name="Gonzalez J."/>
            <person name="Henrissat B."/>
            <person name="Kuo A."/>
            <person name="Liang C."/>
            <person name="Lipzen A."/>
            <person name="Lutzoni F."/>
            <person name="Magnuson J."/>
            <person name="Mondo S."/>
            <person name="Nolan M."/>
            <person name="Ohm R."/>
            <person name="Pangilinan J."/>
            <person name="Park H.-J."/>
            <person name="Ramirez L."/>
            <person name="Alfaro M."/>
            <person name="Sun H."/>
            <person name="Tritt A."/>
            <person name="Yoshinaga Y."/>
            <person name="Zwiers L.-H."/>
            <person name="Turgeon B."/>
            <person name="Goodwin S."/>
            <person name="Spatafora J."/>
            <person name="Crous P."/>
            <person name="Grigoriev I."/>
        </authorList>
    </citation>
    <scope>NUCLEOTIDE SEQUENCE</scope>
    <source>
        <strain evidence="1">CBS 279.74</strain>
    </source>
</reference>
<keyword evidence="2" id="KW-1185">Reference proteome</keyword>
<organism evidence="1 2">
    <name type="scientific">Pleomassaria siparia CBS 279.74</name>
    <dbReference type="NCBI Taxonomy" id="1314801"/>
    <lineage>
        <taxon>Eukaryota</taxon>
        <taxon>Fungi</taxon>
        <taxon>Dikarya</taxon>
        <taxon>Ascomycota</taxon>
        <taxon>Pezizomycotina</taxon>
        <taxon>Dothideomycetes</taxon>
        <taxon>Pleosporomycetidae</taxon>
        <taxon>Pleosporales</taxon>
        <taxon>Pleomassariaceae</taxon>
        <taxon>Pleomassaria</taxon>
    </lineage>
</organism>
<evidence type="ECO:0000313" key="1">
    <source>
        <dbReference type="EMBL" id="KAF2710123.1"/>
    </source>
</evidence>
<name>A0A6G1KBV7_9PLEO</name>